<evidence type="ECO:0000313" key="1">
    <source>
        <dbReference type="EMBL" id="KMW56618.1"/>
    </source>
</evidence>
<reference evidence="1 2" key="1">
    <citation type="submission" date="2015-06" db="EMBL/GenBank/DDBJ databases">
        <title>Draft genome sequence of an Alphaproteobacteria species associated to the Mediterranean sponge Oscarella lobularis.</title>
        <authorList>
            <person name="Jourda C."/>
            <person name="Santini S."/>
            <person name="Claverie J.-M."/>
        </authorList>
    </citation>
    <scope>NUCLEOTIDE SEQUENCE [LARGE SCALE GENOMIC DNA]</scope>
    <source>
        <strain evidence="1">IGS</strain>
    </source>
</reference>
<dbReference type="PANTHER" id="PTHR38474">
    <property type="entry name" value="SLR0299 PROTEIN"/>
    <property type="match status" value="1"/>
</dbReference>
<gene>
    <name evidence="1" type="ORF">AIOL_001572</name>
</gene>
<keyword evidence="1" id="KW-0808">Transferase</keyword>
<dbReference type="Pfam" id="PF00302">
    <property type="entry name" value="CAT"/>
    <property type="match status" value="1"/>
</dbReference>
<protein>
    <submittedName>
        <fullName evidence="1">Chloramphenicol acetyltransferase</fullName>
    </submittedName>
</protein>
<dbReference type="InterPro" id="IPR001707">
    <property type="entry name" value="Cmp_AcTrfase"/>
</dbReference>
<dbReference type="GO" id="GO:0008811">
    <property type="term" value="F:chloramphenicol O-acetyltransferase activity"/>
    <property type="evidence" value="ECO:0007669"/>
    <property type="project" value="InterPro"/>
</dbReference>
<dbReference type="AlphaFoldDB" id="A0A0J9GT15"/>
<dbReference type="SUPFAM" id="SSF52777">
    <property type="entry name" value="CoA-dependent acyltransferases"/>
    <property type="match status" value="1"/>
</dbReference>
<name>A0A0J9GT15_9RHOB</name>
<keyword evidence="2" id="KW-1185">Reference proteome</keyword>
<dbReference type="InterPro" id="IPR023213">
    <property type="entry name" value="CAT-like_dom_sf"/>
</dbReference>
<dbReference type="EMBL" id="LFTY01000002">
    <property type="protein sequence ID" value="KMW56618.1"/>
    <property type="molecule type" value="Genomic_DNA"/>
</dbReference>
<accession>A0A0J9GT15</accession>
<dbReference type="OrthoDB" id="9801766at2"/>
<dbReference type="PATRIC" id="fig|1675527.3.peg.1666"/>
<comment type="caution">
    <text evidence="1">The sequence shown here is derived from an EMBL/GenBank/DDBJ whole genome shotgun (WGS) entry which is preliminary data.</text>
</comment>
<dbReference type="PANTHER" id="PTHR38474:SF1">
    <property type="entry name" value="SLR0299 PROTEIN"/>
    <property type="match status" value="1"/>
</dbReference>
<sequence length="211" mass="23370">MPDENATEIDQSAWPGADQFRFFRTYERPHYAVTARVDVSRLMARKSELPVFRTCLWAIGAGLHAAPQLRLRFQGDVVRSYERLELSPTIATEGGDFRYTYLTWQADRAAFDAHAAEEIAKVRAGVPLNANTGQRAAVAYLSCLPWLDYTSVDNALPHADDCIPQVSWGKIVPSVAGHDMAMTIQVHHALVHGYHVSQFLAATQGAFDALA</sequence>
<proteinExistence type="predicted"/>
<evidence type="ECO:0000313" key="2">
    <source>
        <dbReference type="Proteomes" id="UP000037178"/>
    </source>
</evidence>
<dbReference type="SMART" id="SM01059">
    <property type="entry name" value="CAT"/>
    <property type="match status" value="1"/>
</dbReference>
<dbReference type="RefSeq" id="WP_049642478.1">
    <property type="nucleotide sequence ID" value="NZ_LFTY01000002.1"/>
</dbReference>
<dbReference type="STRING" id="1675527.AIOL_001572"/>
<organism evidence="1 2">
    <name type="scientific">Candidatus Rhodobacter oscarellae</name>
    <dbReference type="NCBI Taxonomy" id="1675527"/>
    <lineage>
        <taxon>Bacteria</taxon>
        <taxon>Pseudomonadati</taxon>
        <taxon>Pseudomonadota</taxon>
        <taxon>Alphaproteobacteria</taxon>
        <taxon>Rhodobacterales</taxon>
        <taxon>Rhodobacter group</taxon>
        <taxon>Rhodobacter</taxon>
    </lineage>
</organism>
<dbReference type="Gene3D" id="3.30.559.10">
    <property type="entry name" value="Chloramphenicol acetyltransferase-like domain"/>
    <property type="match status" value="1"/>
</dbReference>
<dbReference type="Proteomes" id="UP000037178">
    <property type="component" value="Unassembled WGS sequence"/>
</dbReference>